<keyword evidence="3" id="KW-1185">Reference proteome</keyword>
<dbReference type="EMBL" id="JAXGFO010000001">
    <property type="protein sequence ID" value="MEG3156310.1"/>
    <property type="molecule type" value="Genomic_DNA"/>
</dbReference>
<name>A0ABU7YL11_9GAMM</name>
<sequence length="133" mass="14485">MRTLILASTLCALSAPAFAEDPNSYCQNATELASITEQVPEYKPSWSLEMPASLASPLRFDPSRLLSEARGLPVCIALLISESGDVVDAGTYYPKRVALTSRERDYWLSLKFTPAKQGGVPVKSLFAAQAEMK</sequence>
<protein>
    <recommendedName>
        <fullName evidence="4">TonB C-terminal domain-containing protein</fullName>
    </recommendedName>
</protein>
<feature type="signal peptide" evidence="1">
    <location>
        <begin position="1"/>
        <end position="19"/>
    </location>
</feature>
<gene>
    <name evidence="2" type="ORF">SNE33_00070</name>
</gene>
<keyword evidence="1" id="KW-0732">Signal</keyword>
<proteinExistence type="predicted"/>
<evidence type="ECO:0008006" key="4">
    <source>
        <dbReference type="Google" id="ProtNLM"/>
    </source>
</evidence>
<organism evidence="2 3">
    <name type="scientific">Lysobacter zhanggongensis</name>
    <dbReference type="NCBI Taxonomy" id="1774951"/>
    <lineage>
        <taxon>Bacteria</taxon>
        <taxon>Pseudomonadati</taxon>
        <taxon>Pseudomonadota</taxon>
        <taxon>Gammaproteobacteria</taxon>
        <taxon>Lysobacterales</taxon>
        <taxon>Lysobacteraceae</taxon>
        <taxon>Lysobacter</taxon>
    </lineage>
</organism>
<dbReference type="Proteomes" id="UP001334501">
    <property type="component" value="Unassembled WGS sequence"/>
</dbReference>
<feature type="chain" id="PRO_5045176630" description="TonB C-terminal domain-containing protein" evidence="1">
    <location>
        <begin position="20"/>
        <end position="133"/>
    </location>
</feature>
<evidence type="ECO:0000313" key="3">
    <source>
        <dbReference type="Proteomes" id="UP001334501"/>
    </source>
</evidence>
<reference evidence="2 3" key="1">
    <citation type="journal article" date="2017" name="Curr. Microbiol.">
        <title>Lysobacter zhanggongensis sp. nov. Isolated from a Pit Mud.</title>
        <authorList>
            <person name="Zhang X.F."/>
            <person name="Wang H.H."/>
            <person name="Sun X.Y."/>
            <person name="Pan C.M."/>
        </authorList>
    </citation>
    <scope>NUCLEOTIDE SEQUENCE [LARGE SCALE GENOMIC DNA]</scope>
    <source>
        <strain evidence="2 3">ZGLJ7-1</strain>
    </source>
</reference>
<evidence type="ECO:0000256" key="1">
    <source>
        <dbReference type="SAM" id="SignalP"/>
    </source>
</evidence>
<evidence type="ECO:0000313" key="2">
    <source>
        <dbReference type="EMBL" id="MEG3156310.1"/>
    </source>
</evidence>
<comment type="caution">
    <text evidence="2">The sequence shown here is derived from an EMBL/GenBank/DDBJ whole genome shotgun (WGS) entry which is preliminary data.</text>
</comment>
<accession>A0ABU7YL11</accession>
<dbReference type="RefSeq" id="WP_412698771.1">
    <property type="nucleotide sequence ID" value="NZ_JAXGFO010000001.1"/>
</dbReference>